<sequence length="305" mass="32271">MRRCLVLLLAPLLLLAGCVKFDTSMELKDENHIHLKATVGISKSMVGMSGGNLPPEFSDCSNSKESAGVGSSDKAEKLEDEEYIGCTFTKDTTAAELNKEPGMKVTFDEDEVSAQVSSDLFRDSGRSGEAIGATMFSDFKVSVTFPGKVVSHSGSSTVDGNTVTWTDPKDLFSSSGLTAASKRSNGIPAWIWIGAAVVGLAIAGAVVVIVSKKKGPKATQPEDDDAPWAMQYLGDGRLQGQSQPPQASSQQDSGQPWGNQPWGYASGDATSAPQPGQDPVRRQGSQPGWQSPSDPDDFWKSPGSH</sequence>
<dbReference type="PROSITE" id="PS51257">
    <property type="entry name" value="PROKAR_LIPOPROTEIN"/>
    <property type="match status" value="1"/>
</dbReference>
<evidence type="ECO:0000313" key="5">
    <source>
        <dbReference type="EMBL" id="EFS93488.1"/>
    </source>
</evidence>
<feature type="domain" description="LppM" evidence="4">
    <location>
        <begin position="20"/>
        <end position="168"/>
    </location>
</feature>
<evidence type="ECO:0000256" key="1">
    <source>
        <dbReference type="SAM" id="MobiDB-lite"/>
    </source>
</evidence>
<evidence type="ECO:0000259" key="4">
    <source>
        <dbReference type="Pfam" id="PF21946"/>
    </source>
</evidence>
<keyword evidence="3" id="KW-0732">Signal</keyword>
<feature type="transmembrane region" description="Helical" evidence="2">
    <location>
        <begin position="189"/>
        <end position="210"/>
    </location>
</feature>
<feature type="signal peptide" evidence="3">
    <location>
        <begin position="1"/>
        <end position="21"/>
    </location>
</feature>
<gene>
    <name evidence="5" type="ORF">HMPREF9607_00408</name>
</gene>
<dbReference type="EMBL" id="ADZU01000010">
    <property type="protein sequence ID" value="EFS93488.1"/>
    <property type="molecule type" value="Genomic_DNA"/>
</dbReference>
<dbReference type="Pfam" id="PF21946">
    <property type="entry name" value="LppM"/>
    <property type="match status" value="1"/>
</dbReference>
<accession>A0ABN0C853</accession>
<evidence type="ECO:0000256" key="3">
    <source>
        <dbReference type="SAM" id="SignalP"/>
    </source>
</evidence>
<keyword evidence="2" id="KW-0812">Transmembrane</keyword>
<dbReference type="RefSeq" id="WP_002533872.1">
    <property type="nucleotide sequence ID" value="NZ_GL383176.1"/>
</dbReference>
<dbReference type="GeneID" id="92881133"/>
<feature type="compositionally biased region" description="Low complexity" evidence="1">
    <location>
        <begin position="239"/>
        <end position="256"/>
    </location>
</feature>
<evidence type="ECO:0000313" key="6">
    <source>
        <dbReference type="Proteomes" id="UP000003179"/>
    </source>
</evidence>
<keyword evidence="2" id="KW-0472">Membrane</keyword>
<feature type="compositionally biased region" description="Polar residues" evidence="1">
    <location>
        <begin position="283"/>
        <end position="293"/>
    </location>
</feature>
<feature type="region of interest" description="Disordered" evidence="1">
    <location>
        <begin position="236"/>
        <end position="305"/>
    </location>
</feature>
<comment type="caution">
    <text evidence="5">The sequence shown here is derived from an EMBL/GenBank/DDBJ whole genome shotgun (WGS) entry which is preliminary data.</text>
</comment>
<evidence type="ECO:0000256" key="2">
    <source>
        <dbReference type="SAM" id="Phobius"/>
    </source>
</evidence>
<proteinExistence type="predicted"/>
<organism evidence="5 6">
    <name type="scientific">Cutibacterium modestum HL044PA1</name>
    <dbReference type="NCBI Taxonomy" id="765109"/>
    <lineage>
        <taxon>Bacteria</taxon>
        <taxon>Bacillati</taxon>
        <taxon>Actinomycetota</taxon>
        <taxon>Actinomycetes</taxon>
        <taxon>Propionibacteriales</taxon>
        <taxon>Propionibacteriaceae</taxon>
        <taxon>Cutibacterium</taxon>
        <taxon>Cutibacterium modestum</taxon>
    </lineage>
</organism>
<protein>
    <recommendedName>
        <fullName evidence="4">LppM domain-containing protein</fullName>
    </recommendedName>
</protein>
<reference evidence="5" key="1">
    <citation type="submission" date="2010-08" db="EMBL/GenBank/DDBJ databases">
        <authorList>
            <person name="Weinstock G."/>
            <person name="Sodergren E."/>
            <person name="Clifton S."/>
            <person name="Fulton L."/>
            <person name="Fulton B."/>
            <person name="Courtney L."/>
            <person name="Fronick C."/>
            <person name="Harrison M."/>
            <person name="Strong C."/>
            <person name="Farmer C."/>
            <person name="Delahaunty K."/>
            <person name="Markovic C."/>
            <person name="Hall O."/>
            <person name="Minx P."/>
            <person name="Tomlinson C."/>
            <person name="Mitreva M."/>
            <person name="Hou S."/>
            <person name="Chen J."/>
            <person name="Wollam A."/>
            <person name="Pepin K.H."/>
            <person name="Johnson M."/>
            <person name="Bhonagiri V."/>
            <person name="Zhang X."/>
            <person name="Suruliraj S."/>
            <person name="Warren W."/>
            <person name="Chinwalla A."/>
            <person name="Mardis E.R."/>
            <person name="Wilson R.K."/>
        </authorList>
    </citation>
    <scope>NUCLEOTIDE SEQUENCE [LARGE SCALE GENOMIC DNA]</scope>
    <source>
        <strain evidence="5">HL044PA1</strain>
    </source>
</reference>
<keyword evidence="6" id="KW-1185">Reference proteome</keyword>
<feature type="chain" id="PRO_5045824917" description="LppM domain-containing protein" evidence="3">
    <location>
        <begin position="22"/>
        <end position="305"/>
    </location>
</feature>
<name>A0ABN0C853_9ACTN</name>
<feature type="region of interest" description="Disordered" evidence="1">
    <location>
        <begin position="56"/>
        <end position="75"/>
    </location>
</feature>
<dbReference type="InterPro" id="IPR053807">
    <property type="entry name" value="LppM"/>
</dbReference>
<dbReference type="Proteomes" id="UP000003179">
    <property type="component" value="Unassembled WGS sequence"/>
</dbReference>
<keyword evidence="2" id="KW-1133">Transmembrane helix</keyword>